<feature type="transmembrane region" description="Helical" evidence="16">
    <location>
        <begin position="121"/>
        <end position="141"/>
    </location>
</feature>
<evidence type="ECO:0000256" key="8">
    <source>
        <dbReference type="ARBA" id="ARBA00022692"/>
    </source>
</evidence>
<comment type="subcellular location">
    <subcellularLocation>
        <location evidence="2 16">Cell membrane</location>
        <topology evidence="2 16">Multi-pass membrane protein</topology>
    </subcellularLocation>
    <subcellularLocation>
        <location evidence="1">Mitochondrion outer membrane</location>
        <topology evidence="1">Multi-pass membrane protein</topology>
    </subcellularLocation>
</comment>
<evidence type="ECO:0000256" key="5">
    <source>
        <dbReference type="ARBA" id="ARBA00022449"/>
    </source>
</evidence>
<dbReference type="OrthoDB" id="420519at2759"/>
<protein>
    <recommendedName>
        <fullName evidence="16">Choline transporter-like protein</fullName>
    </recommendedName>
</protein>
<dbReference type="Proteomes" id="UP000522663">
    <property type="component" value="Unassembled WGS sequence"/>
</dbReference>
<dbReference type="EMBL" id="VXAB01006345">
    <property type="protein sequence ID" value="NXJ09403.1"/>
    <property type="molecule type" value="Genomic_DNA"/>
</dbReference>
<evidence type="ECO:0000256" key="13">
    <source>
        <dbReference type="ARBA" id="ARBA00023180"/>
    </source>
</evidence>
<keyword evidence="4" id="KW-0813">Transport</keyword>
<dbReference type="GO" id="GO:0005741">
    <property type="term" value="C:mitochondrial outer membrane"/>
    <property type="evidence" value="ECO:0007669"/>
    <property type="project" value="UniProtKB-SubCell"/>
</dbReference>
<evidence type="ECO:0000256" key="2">
    <source>
        <dbReference type="ARBA" id="ARBA00004651"/>
    </source>
</evidence>
<keyword evidence="10 16" id="KW-1133">Transmembrane helix</keyword>
<keyword evidence="8 16" id="KW-0812">Transmembrane</keyword>
<evidence type="ECO:0000256" key="3">
    <source>
        <dbReference type="ARBA" id="ARBA00007168"/>
    </source>
</evidence>
<dbReference type="InterPro" id="IPR007603">
    <property type="entry name" value="Choline_transptr-like"/>
</dbReference>
<keyword evidence="6" id="KW-1003">Cell membrane</keyword>
<comment type="function">
    <text evidence="16">Choline transporter.</text>
</comment>
<comment type="catalytic activity">
    <reaction evidence="14">
        <text>choline(out) + n H(+)(in) = choline(in) + n H(+)(out)</text>
        <dbReference type="Rhea" id="RHEA:75463"/>
        <dbReference type="ChEBI" id="CHEBI:15354"/>
        <dbReference type="ChEBI" id="CHEBI:15378"/>
    </reaction>
</comment>
<dbReference type="PANTHER" id="PTHR12385:SF34">
    <property type="entry name" value="CHOLINE TRANSPORTER-LIKE PROTEIN 2"/>
    <property type="match status" value="1"/>
</dbReference>
<evidence type="ECO:0000256" key="4">
    <source>
        <dbReference type="ARBA" id="ARBA00022448"/>
    </source>
</evidence>
<keyword evidence="12 16" id="KW-0472">Membrane</keyword>
<comment type="catalytic activity">
    <reaction evidence="15">
        <text>ethanolamine(out) + n H(+)(in) = ethanolamine(in) + n H(+)(out)</text>
        <dbReference type="Rhea" id="RHEA:75467"/>
        <dbReference type="ChEBI" id="CHEBI:15378"/>
        <dbReference type="ChEBI" id="CHEBI:57603"/>
    </reaction>
</comment>
<comment type="caution">
    <text evidence="17">The sequence shown here is derived from an EMBL/GenBank/DDBJ whole genome shotgun (WGS) entry which is preliminary data.</text>
</comment>
<name>A0A7K9YH76_9GALL</name>
<evidence type="ECO:0000256" key="15">
    <source>
        <dbReference type="ARBA" id="ARBA00036560"/>
    </source>
</evidence>
<keyword evidence="9" id="KW-1000">Mitochondrion outer membrane</keyword>
<dbReference type="GO" id="GO:0015297">
    <property type="term" value="F:antiporter activity"/>
    <property type="evidence" value="ECO:0007669"/>
    <property type="project" value="UniProtKB-KW"/>
</dbReference>
<feature type="non-terminal residue" evidence="17">
    <location>
        <position position="168"/>
    </location>
</feature>
<keyword evidence="13" id="KW-0325">Glycoprotein</keyword>
<evidence type="ECO:0000256" key="7">
    <source>
        <dbReference type="ARBA" id="ARBA00022553"/>
    </source>
</evidence>
<evidence type="ECO:0000256" key="6">
    <source>
        <dbReference type="ARBA" id="ARBA00022475"/>
    </source>
</evidence>
<comment type="caution">
    <text evidence="16">Lacks conserved residue(s) required for the propagation of feature annotation.</text>
</comment>
<proteinExistence type="inferred from homology"/>
<reference evidence="17 18" key="1">
    <citation type="submission" date="2019-09" db="EMBL/GenBank/DDBJ databases">
        <title>Bird 10,000 Genomes (B10K) Project - Family phase.</title>
        <authorList>
            <person name="Zhang G."/>
        </authorList>
    </citation>
    <scope>NUCLEOTIDE SEQUENCE [LARGE SCALE GENOMIC DNA]</scope>
    <source>
        <strain evidence="17">B10K-DU-001-53</strain>
        <tissue evidence="17">Muscle</tissue>
    </source>
</reference>
<comment type="similarity">
    <text evidence="3 16">Belongs to the CTL (choline transporter-like) family.</text>
</comment>
<accession>A0A7K9YH76</accession>
<dbReference type="AlphaFoldDB" id="A0A7K9YH76"/>
<evidence type="ECO:0000256" key="11">
    <source>
        <dbReference type="ARBA" id="ARBA00023128"/>
    </source>
</evidence>
<evidence type="ECO:0000256" key="16">
    <source>
        <dbReference type="RuleBase" id="RU368066"/>
    </source>
</evidence>
<keyword evidence="7" id="KW-0597">Phosphoprotein</keyword>
<evidence type="ECO:0000313" key="18">
    <source>
        <dbReference type="Proteomes" id="UP000522663"/>
    </source>
</evidence>
<dbReference type="PANTHER" id="PTHR12385">
    <property type="entry name" value="CHOLINE TRANSPORTER-LIKE (SLC FAMILY 44)"/>
    <property type="match status" value="1"/>
</dbReference>
<evidence type="ECO:0000256" key="10">
    <source>
        <dbReference type="ARBA" id="ARBA00022989"/>
    </source>
</evidence>
<dbReference type="Pfam" id="PF04515">
    <property type="entry name" value="Choline_transpo"/>
    <property type="match status" value="1"/>
</dbReference>
<keyword evidence="11" id="KW-0496">Mitochondrion</keyword>
<evidence type="ECO:0000313" key="17">
    <source>
        <dbReference type="EMBL" id="NXJ09403.1"/>
    </source>
</evidence>
<evidence type="ECO:0000256" key="1">
    <source>
        <dbReference type="ARBA" id="ARBA00004374"/>
    </source>
</evidence>
<evidence type="ECO:0000256" key="12">
    <source>
        <dbReference type="ARBA" id="ARBA00023136"/>
    </source>
</evidence>
<evidence type="ECO:0000256" key="14">
    <source>
        <dbReference type="ARBA" id="ARBA00035093"/>
    </source>
</evidence>
<dbReference type="GO" id="GO:0005886">
    <property type="term" value="C:plasma membrane"/>
    <property type="evidence" value="ECO:0007669"/>
    <property type="project" value="UniProtKB-SubCell"/>
</dbReference>
<feature type="non-terminal residue" evidence="17">
    <location>
        <position position="1"/>
    </location>
</feature>
<keyword evidence="5" id="KW-0050">Antiport</keyword>
<organism evidence="17 18">
    <name type="scientific">Odontophorus gujanensis</name>
    <name type="common">marbled wood quail</name>
    <dbReference type="NCBI Taxonomy" id="886794"/>
    <lineage>
        <taxon>Eukaryota</taxon>
        <taxon>Metazoa</taxon>
        <taxon>Chordata</taxon>
        <taxon>Craniata</taxon>
        <taxon>Vertebrata</taxon>
        <taxon>Euteleostomi</taxon>
        <taxon>Archelosauria</taxon>
        <taxon>Archosauria</taxon>
        <taxon>Dinosauria</taxon>
        <taxon>Saurischia</taxon>
        <taxon>Theropoda</taxon>
        <taxon>Coelurosauria</taxon>
        <taxon>Aves</taxon>
        <taxon>Neognathae</taxon>
        <taxon>Galloanserae</taxon>
        <taxon>Galliformes</taxon>
        <taxon>Odontophoridae</taxon>
        <taxon>Odontophorus</taxon>
    </lineage>
</organism>
<feature type="transmembrane region" description="Helical" evidence="16">
    <location>
        <begin position="20"/>
        <end position="42"/>
    </location>
</feature>
<gene>
    <name evidence="17" type="primary">Slc44a2</name>
    <name evidence="17" type="ORF">ODOGUJ_R01448</name>
</gene>
<keyword evidence="18" id="KW-1185">Reference proteome</keyword>
<evidence type="ECO:0000256" key="9">
    <source>
        <dbReference type="ARBA" id="ARBA00022787"/>
    </source>
</evidence>
<sequence>WALPPPHMVWVSPPVGLCRYHTGSIAFGALILAIVQIIRVILEYLDHRLKGTENKVAKLVLCCLKCCFWCLEKFIKFLNRNAYIMIAIYGTNFCTSARNAFSLLMRNIIRVVVLDKVTDFLLFLGKLLIVGGVGAWSPLWVHFGVLGAPQAFSDPTGWGGGSPDPIGW</sequence>